<dbReference type="InterPro" id="IPR051959">
    <property type="entry name" value="PAK1-Kinase_Regulator"/>
</dbReference>
<dbReference type="EMBL" id="CP144698">
    <property type="protein sequence ID" value="WVZ16580.1"/>
    <property type="molecule type" value="Genomic_DNA"/>
</dbReference>
<name>A0AAQ3NVF6_VIGMU</name>
<organism evidence="1 2">
    <name type="scientific">Vigna mungo</name>
    <name type="common">Black gram</name>
    <name type="synonym">Phaseolus mungo</name>
    <dbReference type="NCBI Taxonomy" id="3915"/>
    <lineage>
        <taxon>Eukaryota</taxon>
        <taxon>Viridiplantae</taxon>
        <taxon>Streptophyta</taxon>
        <taxon>Embryophyta</taxon>
        <taxon>Tracheophyta</taxon>
        <taxon>Spermatophyta</taxon>
        <taxon>Magnoliopsida</taxon>
        <taxon>eudicotyledons</taxon>
        <taxon>Gunneridae</taxon>
        <taxon>Pentapetalae</taxon>
        <taxon>rosids</taxon>
        <taxon>fabids</taxon>
        <taxon>Fabales</taxon>
        <taxon>Fabaceae</taxon>
        <taxon>Papilionoideae</taxon>
        <taxon>50 kb inversion clade</taxon>
        <taxon>NPAAA clade</taxon>
        <taxon>indigoferoid/millettioid clade</taxon>
        <taxon>Phaseoleae</taxon>
        <taxon>Vigna</taxon>
    </lineage>
</organism>
<protein>
    <submittedName>
        <fullName evidence="1">Uncharacterized protein</fullName>
    </submittedName>
</protein>
<accession>A0AAQ3NVF6</accession>
<keyword evidence="2" id="KW-1185">Reference proteome</keyword>
<evidence type="ECO:0000313" key="2">
    <source>
        <dbReference type="Proteomes" id="UP001374535"/>
    </source>
</evidence>
<proteinExistence type="predicted"/>
<gene>
    <name evidence="1" type="ORF">V8G54_009562</name>
</gene>
<dbReference type="PANTHER" id="PTHR44675">
    <property type="entry name" value="PAK1 INTERACTING PROTEIN 1"/>
    <property type="match status" value="1"/>
</dbReference>
<dbReference type="Proteomes" id="UP001374535">
    <property type="component" value="Chromosome 3"/>
</dbReference>
<sequence length="151" mass="16924">MLFEDSFFPIFPSRPLSPFSFYAPPNLPFPHNLISVDTVGSLAIFDADDFVHLTTLSVHRNAAINNLALHPCGERTLTVVRVNCLAGVNLVRDRRNCCLCLDKTEDARILFEMECSKLVLCATPARVCDSSNSFFVFSNCPRISSWVFIFS</sequence>
<dbReference type="AlphaFoldDB" id="A0AAQ3NVF6"/>
<evidence type="ECO:0000313" key="1">
    <source>
        <dbReference type="EMBL" id="WVZ16580.1"/>
    </source>
</evidence>
<dbReference type="PANTHER" id="PTHR44675:SF1">
    <property type="entry name" value="P21-ACTIVATED PROTEIN KINASE-INTERACTING PROTEIN 1"/>
    <property type="match status" value="1"/>
</dbReference>
<reference evidence="1 2" key="1">
    <citation type="journal article" date="2023" name="Life. Sci Alliance">
        <title>Evolutionary insights into 3D genome organization and epigenetic landscape of Vigna mungo.</title>
        <authorList>
            <person name="Junaid A."/>
            <person name="Singh B."/>
            <person name="Bhatia S."/>
        </authorList>
    </citation>
    <scope>NUCLEOTIDE SEQUENCE [LARGE SCALE GENOMIC DNA]</scope>
    <source>
        <strain evidence="1">Urdbean</strain>
    </source>
</reference>